<dbReference type="AlphaFoldDB" id="A0A411Z427"/>
<proteinExistence type="predicted"/>
<comment type="caution">
    <text evidence="1">The sequence shown here is derived from an EMBL/GenBank/DDBJ whole genome shotgun (WGS) entry which is preliminary data.</text>
</comment>
<dbReference type="OrthoDB" id="5242510at2"/>
<accession>A0A411Z427</accession>
<dbReference type="RefSeq" id="WP_118150831.1">
    <property type="nucleotide sequence ID" value="NZ_QWEY01000003.1"/>
</dbReference>
<protein>
    <submittedName>
        <fullName evidence="1">DUF3445 domain-containing protein</fullName>
    </submittedName>
</protein>
<evidence type="ECO:0000313" key="1">
    <source>
        <dbReference type="EMBL" id="RGP37814.1"/>
    </source>
</evidence>
<dbReference type="Proteomes" id="UP000284547">
    <property type="component" value="Unassembled WGS sequence"/>
</dbReference>
<name>A0A411Z427_9RHOB</name>
<organism evidence="1 2">
    <name type="scientific">Pseudotabrizicola alkalilacus</name>
    <dbReference type="NCBI Taxonomy" id="2305252"/>
    <lineage>
        <taxon>Bacteria</taxon>
        <taxon>Pseudomonadati</taxon>
        <taxon>Pseudomonadota</taxon>
        <taxon>Alphaproteobacteria</taxon>
        <taxon>Rhodobacterales</taxon>
        <taxon>Paracoccaceae</taxon>
        <taxon>Pseudotabrizicola</taxon>
    </lineage>
</organism>
<reference evidence="1 2" key="1">
    <citation type="submission" date="2018-08" db="EMBL/GenBank/DDBJ databases">
        <title>Flavobacterium tibetense sp. nov., isolated from a wetland YonghuCo on Tibetan Plateau.</title>
        <authorList>
            <person name="Phurbu D."/>
            <person name="Lu H."/>
            <person name="Xing P."/>
        </authorList>
    </citation>
    <scope>NUCLEOTIDE SEQUENCE [LARGE SCALE GENOMIC DNA]</scope>
    <source>
        <strain evidence="1 2">DJC</strain>
    </source>
</reference>
<sequence length="263" mass="29165">MDEVLQSFLPFAPWADARTRRLPGILPLAMADWLQVDDAFAGQMALRDSLLAEREAEVVGQMSLAAQAIEELYEFVLARLPAGFVRNGNAVTRPDGVTVALDPSRPLQTLGRLVQEDLCLMQEDGAGQHQLSAAVLCFPAGWTLSEKLGRPLMRMHSPVAAYTEDLGRRVQRLMDAVRVETPLWRANAHHSRAPLFNPLREDAPKDTVAQGAMPFIRSERQCLIRLPVSRAVLFSIHTYRVRLGDLSAEQAAALEAFPIHRAL</sequence>
<dbReference type="Pfam" id="PF11927">
    <property type="entry name" value="HODM_asu-like"/>
    <property type="match status" value="1"/>
</dbReference>
<dbReference type="EMBL" id="QWEY01000003">
    <property type="protein sequence ID" value="RGP37814.1"/>
    <property type="molecule type" value="Genomic_DNA"/>
</dbReference>
<evidence type="ECO:0000313" key="2">
    <source>
        <dbReference type="Proteomes" id="UP000284547"/>
    </source>
</evidence>
<gene>
    <name evidence="1" type="ORF">D1012_07900</name>
</gene>
<keyword evidence="2" id="KW-1185">Reference proteome</keyword>
<dbReference type="InterPro" id="IPR021848">
    <property type="entry name" value="HODM_asu-like"/>
</dbReference>